<dbReference type="SUPFAM" id="SSF48371">
    <property type="entry name" value="ARM repeat"/>
    <property type="match status" value="1"/>
</dbReference>
<protein>
    <recommendedName>
        <fullName evidence="3">SCD domain-containing protein</fullName>
    </recommendedName>
</protein>
<dbReference type="Pfam" id="PF24571">
    <property type="entry name" value="HEAT_SCC3-SA"/>
    <property type="match status" value="1"/>
</dbReference>
<dbReference type="InterPro" id="IPR020839">
    <property type="entry name" value="SCD"/>
</dbReference>
<dbReference type="GO" id="GO:0008278">
    <property type="term" value="C:cohesin complex"/>
    <property type="evidence" value="ECO:0007669"/>
    <property type="project" value="TreeGrafter"/>
</dbReference>
<dbReference type="InterPro" id="IPR039662">
    <property type="entry name" value="Cohesin_Scc3/SA"/>
</dbReference>
<dbReference type="GO" id="GO:0005634">
    <property type="term" value="C:nucleus"/>
    <property type="evidence" value="ECO:0007669"/>
    <property type="project" value="TreeGrafter"/>
</dbReference>
<dbReference type="Pfam" id="PF08514">
    <property type="entry name" value="STAG"/>
    <property type="match status" value="1"/>
</dbReference>
<dbReference type="GO" id="GO:0000785">
    <property type="term" value="C:chromatin"/>
    <property type="evidence" value="ECO:0007669"/>
    <property type="project" value="TreeGrafter"/>
</dbReference>
<organism evidence="4 5">
    <name type="scientific">Diploscapter pachys</name>
    <dbReference type="NCBI Taxonomy" id="2018661"/>
    <lineage>
        <taxon>Eukaryota</taxon>
        <taxon>Metazoa</taxon>
        <taxon>Ecdysozoa</taxon>
        <taxon>Nematoda</taxon>
        <taxon>Chromadorea</taxon>
        <taxon>Rhabditida</taxon>
        <taxon>Rhabditina</taxon>
        <taxon>Rhabditomorpha</taxon>
        <taxon>Rhabditoidea</taxon>
        <taxon>Rhabditidae</taxon>
        <taxon>Diploscapter</taxon>
    </lineage>
</organism>
<dbReference type="Gene3D" id="1.25.10.10">
    <property type="entry name" value="Leucine-rich Repeat Variant"/>
    <property type="match status" value="1"/>
</dbReference>
<reference evidence="4 5" key="1">
    <citation type="journal article" date="2017" name="Curr. Biol.">
        <title>Genome architecture and evolution of a unichromosomal asexual nematode.</title>
        <authorList>
            <person name="Fradin H."/>
            <person name="Zegar C."/>
            <person name="Gutwein M."/>
            <person name="Lucas J."/>
            <person name="Kovtun M."/>
            <person name="Corcoran D."/>
            <person name="Baugh L.R."/>
            <person name="Kiontke K."/>
            <person name="Gunsalus K."/>
            <person name="Fitch D.H."/>
            <person name="Piano F."/>
        </authorList>
    </citation>
    <scope>NUCLEOTIDE SEQUENCE [LARGE SCALE GENOMIC DNA]</scope>
    <source>
        <strain evidence="4">PF1309</strain>
    </source>
</reference>
<dbReference type="AlphaFoldDB" id="A0A2A2L4Q6"/>
<feature type="non-terminal residue" evidence="4">
    <location>
        <position position="1"/>
    </location>
</feature>
<dbReference type="PANTHER" id="PTHR11199">
    <property type="entry name" value="STROMAL ANTIGEN"/>
    <property type="match status" value="1"/>
</dbReference>
<dbReference type="GO" id="GO:0003682">
    <property type="term" value="F:chromatin binding"/>
    <property type="evidence" value="ECO:0007669"/>
    <property type="project" value="TreeGrafter"/>
</dbReference>
<dbReference type="PANTHER" id="PTHR11199:SF0">
    <property type="entry name" value="LD34181P-RELATED"/>
    <property type="match status" value="1"/>
</dbReference>
<sequence length="794" mass="91432">IYALFRALIKQMTETFGGPNTPDYPLLQSGRFKNFRVNLELFWQTLIHKCKSFILFDSQFELFIQLLIHMSDSSIRTFRHTSTFSALKICTSMVEVIVELLKNLAINEKQMDVEKTKTKRVGKSEKLKFLEEQKVELDSNFDALRKLISLIFMSIFVHRYHDTVPDIRLICITELGRWMEIHPEHYIDDSYLKYIGWNLHDKAHEVRFACVNALAVQFRREDNWPKLELFASKFKQRILTLVLDVNENVAWEGCILLCSIQHAYPEMLETSETVHVMDAVFSLSKNLAIAGASFLECKASLNLAIPRINWQLAYPFQIDQEAEANGIPLTNQYFLKQVIEFLDSSKHKHASYLVDASLKIWPAMRDWKAMAEMLLAKDTFDDSRKERLLIDVLCCSVRQTATAELPPGRTNAYKAESKAKEARRIADEKEILTTDLIPSLPKLLQKTYSKIDYFEYIGDREQLSQLVALPQYFTLDVYLSGRNRNHLDALWSMLADIVEKYANDEVLMQTAETVSCLFSNDSVATILDKHKTKLMDTLAAAMNKACIAYPTYASQIDEATYEERKADLDAIFRKAAAFACIADLKRHNFAEQSLQLIKHHNNLSDAVIEKIIHILNIDLLNGLQIAMAEVDKKASCDEDKLKDIIKSLKIKQDVLVTQIDKIFTQKSPGMNMAFLTIADLWIFFSNGLPPDDSDNSRLLEELILEVNPDIQRNMIDYISEFVFKRDDSDDISEADKKELIQKRRTVLAAYVKLIIFGVIKKDDAAFLNSFKQNFKENFGDILKQLDVKLNKKKH</sequence>
<dbReference type="GO" id="GO:0007062">
    <property type="term" value="P:sister chromatid cohesion"/>
    <property type="evidence" value="ECO:0007669"/>
    <property type="project" value="UniProtKB-ARBA"/>
</dbReference>
<evidence type="ECO:0000313" key="5">
    <source>
        <dbReference type="Proteomes" id="UP000218231"/>
    </source>
</evidence>
<keyword evidence="5" id="KW-1185">Reference proteome</keyword>
<name>A0A2A2L4Q6_9BILA</name>
<dbReference type="STRING" id="2018661.A0A2A2L4Q6"/>
<dbReference type="Pfam" id="PF21581">
    <property type="entry name" value="SCD"/>
    <property type="match status" value="1"/>
</dbReference>
<dbReference type="OrthoDB" id="498590at2759"/>
<dbReference type="EMBL" id="LIAE01007197">
    <property type="protein sequence ID" value="PAV81159.1"/>
    <property type="molecule type" value="Genomic_DNA"/>
</dbReference>
<gene>
    <name evidence="4" type="ORF">WR25_18633</name>
</gene>
<dbReference type="Proteomes" id="UP000218231">
    <property type="component" value="Unassembled WGS sequence"/>
</dbReference>
<dbReference type="InterPro" id="IPR016024">
    <property type="entry name" value="ARM-type_fold"/>
</dbReference>
<feature type="domain" description="SCD" evidence="3">
    <location>
        <begin position="156"/>
        <end position="241"/>
    </location>
</feature>
<comment type="similarity">
    <text evidence="1">Belongs to the SCC3 family.</text>
</comment>
<evidence type="ECO:0000256" key="2">
    <source>
        <dbReference type="SAM" id="Coils"/>
    </source>
</evidence>
<evidence type="ECO:0000259" key="3">
    <source>
        <dbReference type="PROSITE" id="PS51425"/>
    </source>
</evidence>
<comment type="caution">
    <text evidence="4">The sequence shown here is derived from an EMBL/GenBank/DDBJ whole genome shotgun (WGS) entry which is preliminary data.</text>
</comment>
<dbReference type="InterPro" id="IPR011989">
    <property type="entry name" value="ARM-like"/>
</dbReference>
<feature type="coiled-coil region" evidence="2">
    <location>
        <begin position="113"/>
        <end position="147"/>
    </location>
</feature>
<dbReference type="PROSITE" id="PS51425">
    <property type="entry name" value="SCD"/>
    <property type="match status" value="1"/>
</dbReference>
<dbReference type="InterPro" id="IPR013721">
    <property type="entry name" value="STAG"/>
</dbReference>
<accession>A0A2A2L4Q6</accession>
<proteinExistence type="inferred from homology"/>
<evidence type="ECO:0000256" key="1">
    <source>
        <dbReference type="ARBA" id="ARBA00005486"/>
    </source>
</evidence>
<evidence type="ECO:0000313" key="4">
    <source>
        <dbReference type="EMBL" id="PAV81159.1"/>
    </source>
</evidence>
<dbReference type="InterPro" id="IPR056396">
    <property type="entry name" value="HEAT_SCC3-SA"/>
</dbReference>
<keyword evidence="2" id="KW-0175">Coiled coil</keyword>